<keyword evidence="2 5" id="KW-0547">Nucleotide-binding</keyword>
<dbReference type="PANTHER" id="PTHR11042">
    <property type="entry name" value="EUKARYOTIC TRANSLATION INITIATION FACTOR 2-ALPHA KINASE EIF2-ALPHA KINASE -RELATED"/>
    <property type="match status" value="1"/>
</dbReference>
<dbReference type="Pfam" id="PF00069">
    <property type="entry name" value="Pkinase"/>
    <property type="match status" value="1"/>
</dbReference>
<feature type="region of interest" description="Disordered" evidence="6">
    <location>
        <begin position="77"/>
        <end position="136"/>
    </location>
</feature>
<dbReference type="Gene3D" id="3.30.200.20">
    <property type="entry name" value="Phosphorylase Kinase, domain 1"/>
    <property type="match status" value="1"/>
</dbReference>
<feature type="compositionally biased region" description="Low complexity" evidence="6">
    <location>
        <begin position="34"/>
        <end position="46"/>
    </location>
</feature>
<gene>
    <name evidence="8" type="ORF">WJX73_002128</name>
</gene>
<evidence type="ECO:0000313" key="8">
    <source>
        <dbReference type="EMBL" id="KAK9810850.1"/>
    </source>
</evidence>
<keyword evidence="1" id="KW-0808">Transferase</keyword>
<dbReference type="GO" id="GO:0004713">
    <property type="term" value="F:protein tyrosine kinase activity"/>
    <property type="evidence" value="ECO:0007669"/>
    <property type="project" value="TreeGrafter"/>
</dbReference>
<dbReference type="GO" id="GO:0005634">
    <property type="term" value="C:nucleus"/>
    <property type="evidence" value="ECO:0007669"/>
    <property type="project" value="TreeGrafter"/>
</dbReference>
<keyword evidence="9" id="KW-1185">Reference proteome</keyword>
<feature type="domain" description="Protein kinase" evidence="7">
    <location>
        <begin position="176"/>
        <end position="435"/>
    </location>
</feature>
<evidence type="ECO:0000256" key="5">
    <source>
        <dbReference type="PROSITE-ProRule" id="PRU10141"/>
    </source>
</evidence>
<keyword evidence="4 5" id="KW-0067">ATP-binding</keyword>
<feature type="compositionally biased region" description="Polar residues" evidence="6">
    <location>
        <begin position="96"/>
        <end position="107"/>
    </location>
</feature>
<dbReference type="InterPro" id="IPR017441">
    <property type="entry name" value="Protein_kinase_ATP_BS"/>
</dbReference>
<evidence type="ECO:0000256" key="1">
    <source>
        <dbReference type="ARBA" id="ARBA00022679"/>
    </source>
</evidence>
<reference evidence="8 9" key="1">
    <citation type="journal article" date="2024" name="Nat. Commun.">
        <title>Phylogenomics reveals the evolutionary origins of lichenization in chlorophyte algae.</title>
        <authorList>
            <person name="Puginier C."/>
            <person name="Libourel C."/>
            <person name="Otte J."/>
            <person name="Skaloud P."/>
            <person name="Haon M."/>
            <person name="Grisel S."/>
            <person name="Petersen M."/>
            <person name="Berrin J.G."/>
            <person name="Delaux P.M."/>
            <person name="Dal Grande F."/>
            <person name="Keller J."/>
        </authorList>
    </citation>
    <scope>NUCLEOTIDE SEQUENCE [LARGE SCALE GENOMIC DNA]</scope>
    <source>
        <strain evidence="8 9">SAG 2036</strain>
    </source>
</reference>
<dbReference type="EMBL" id="JALJOQ010000013">
    <property type="protein sequence ID" value="KAK9810850.1"/>
    <property type="molecule type" value="Genomic_DNA"/>
</dbReference>
<dbReference type="PANTHER" id="PTHR11042:SF185">
    <property type="entry name" value="WEE1-LIKE PROTEIN KINASE"/>
    <property type="match status" value="1"/>
</dbReference>
<dbReference type="GO" id="GO:0005737">
    <property type="term" value="C:cytoplasm"/>
    <property type="evidence" value="ECO:0007669"/>
    <property type="project" value="TreeGrafter"/>
</dbReference>
<dbReference type="PROSITE" id="PS00107">
    <property type="entry name" value="PROTEIN_KINASE_ATP"/>
    <property type="match status" value="1"/>
</dbReference>
<dbReference type="InterPro" id="IPR050339">
    <property type="entry name" value="CC_SR_Kinase"/>
</dbReference>
<dbReference type="Gene3D" id="1.10.510.10">
    <property type="entry name" value="Transferase(Phosphotransferase) domain 1"/>
    <property type="match status" value="1"/>
</dbReference>
<dbReference type="SMART" id="SM00220">
    <property type="entry name" value="S_TKc"/>
    <property type="match status" value="1"/>
</dbReference>
<evidence type="ECO:0000256" key="4">
    <source>
        <dbReference type="ARBA" id="ARBA00022840"/>
    </source>
</evidence>
<evidence type="ECO:0000256" key="6">
    <source>
        <dbReference type="SAM" id="MobiDB-lite"/>
    </source>
</evidence>
<accession>A0AAW1PM42</accession>
<organism evidence="8 9">
    <name type="scientific">Symbiochloris irregularis</name>
    <dbReference type="NCBI Taxonomy" id="706552"/>
    <lineage>
        <taxon>Eukaryota</taxon>
        <taxon>Viridiplantae</taxon>
        <taxon>Chlorophyta</taxon>
        <taxon>core chlorophytes</taxon>
        <taxon>Trebouxiophyceae</taxon>
        <taxon>Trebouxiales</taxon>
        <taxon>Trebouxiaceae</taxon>
        <taxon>Symbiochloris</taxon>
    </lineage>
</organism>
<dbReference type="GO" id="GO:0005524">
    <property type="term" value="F:ATP binding"/>
    <property type="evidence" value="ECO:0007669"/>
    <property type="project" value="UniProtKB-UniRule"/>
</dbReference>
<evidence type="ECO:0000256" key="3">
    <source>
        <dbReference type="ARBA" id="ARBA00022777"/>
    </source>
</evidence>
<dbReference type="AlphaFoldDB" id="A0AAW1PM42"/>
<dbReference type="InterPro" id="IPR011009">
    <property type="entry name" value="Kinase-like_dom_sf"/>
</dbReference>
<protein>
    <recommendedName>
        <fullName evidence="7">Protein kinase domain-containing protein</fullName>
    </recommendedName>
</protein>
<feature type="region of interest" description="Disordered" evidence="6">
    <location>
        <begin position="25"/>
        <end position="46"/>
    </location>
</feature>
<comment type="caution">
    <text evidence="8">The sequence shown here is derived from an EMBL/GenBank/DDBJ whole genome shotgun (WGS) entry which is preliminary data.</text>
</comment>
<name>A0AAW1PM42_9CHLO</name>
<keyword evidence="3" id="KW-0418">Kinase</keyword>
<evidence type="ECO:0000313" key="9">
    <source>
        <dbReference type="Proteomes" id="UP001465755"/>
    </source>
</evidence>
<dbReference type="InterPro" id="IPR000719">
    <property type="entry name" value="Prot_kinase_dom"/>
</dbReference>
<proteinExistence type="predicted"/>
<sequence>MLSSWHHQTPSQGLNLAFKGFGLDSQPDVAGTCSQQAAPLSSQLSQDQLMFGSQDFITPVEQQTQAEAPDALQALQFDPRRAPGPPSPCRIKRPRNNTAFMDNSWSQGDGEPSTSSPPQSDSRPCPPPPQRQKLRRVLSPRRFSNVFLADASDELENDKAATFRPLPTADISARVFKEVGVLGQGCFSKVTRVQHRLDGSLYAIKRSIRPLLTDADRRQWCQEVQALAAAGAHPGIVQYYGAWMEEGQRGGEHMCIQLGVCGMSLGSRLALQGHPLKEPELLEVLSQMAAALQHLHDRGIAHLDVKPDNIFAAKDEEAQYRLGDFGLARPLHPKQARVPVVSGEGDCRYLPRELLNDDHSQLDKADMFALGCTLYELATNCTLPSEGDKYQTLRDGRLPLLPSLTRSFQDMVKLLMHPEPQRRPAGSAVLASGLLTKRNQSNGFAPLSLQRSSHG</sequence>
<feature type="binding site" evidence="5">
    <location>
        <position position="205"/>
    </location>
    <ligand>
        <name>ATP</name>
        <dbReference type="ChEBI" id="CHEBI:30616"/>
    </ligand>
</feature>
<evidence type="ECO:0000259" key="7">
    <source>
        <dbReference type="PROSITE" id="PS50011"/>
    </source>
</evidence>
<evidence type="ECO:0000256" key="2">
    <source>
        <dbReference type="ARBA" id="ARBA00022741"/>
    </source>
</evidence>
<dbReference type="PROSITE" id="PS50011">
    <property type="entry name" value="PROTEIN_KINASE_DOM"/>
    <property type="match status" value="1"/>
</dbReference>
<dbReference type="Proteomes" id="UP001465755">
    <property type="component" value="Unassembled WGS sequence"/>
</dbReference>
<dbReference type="SUPFAM" id="SSF56112">
    <property type="entry name" value="Protein kinase-like (PK-like)"/>
    <property type="match status" value="1"/>
</dbReference>